<protein>
    <submittedName>
        <fullName evidence="1">Uncharacterized protein</fullName>
    </submittedName>
</protein>
<dbReference type="HOGENOM" id="CLU_3118421_0_0_6"/>
<gene>
    <name evidence="1" type="ORF">HMPREF0454_02436</name>
</gene>
<evidence type="ECO:0000313" key="1">
    <source>
        <dbReference type="EMBL" id="EHM42072.1"/>
    </source>
</evidence>
<sequence length="50" mass="5477">MGEKVTLVLAHNALSIIQVVERHVLLWAEESEDANKKRHQGGAVVIGSEN</sequence>
<organism evidence="1 2">
    <name type="scientific">Hafnia alvei ATCC 51873</name>
    <dbReference type="NCBI Taxonomy" id="1002364"/>
    <lineage>
        <taxon>Bacteria</taxon>
        <taxon>Pseudomonadati</taxon>
        <taxon>Pseudomonadota</taxon>
        <taxon>Gammaproteobacteria</taxon>
        <taxon>Enterobacterales</taxon>
        <taxon>Hafniaceae</taxon>
        <taxon>Hafnia</taxon>
    </lineage>
</organism>
<reference evidence="1 2" key="1">
    <citation type="submission" date="2011-08" db="EMBL/GenBank/DDBJ databases">
        <authorList>
            <person name="Weinstock G."/>
            <person name="Sodergren E."/>
            <person name="Clifton S."/>
            <person name="Fulton L."/>
            <person name="Fulton B."/>
            <person name="Courtney L."/>
            <person name="Fronick C."/>
            <person name="Harrison M."/>
            <person name="Strong C."/>
            <person name="Farmer C."/>
            <person name="Delahaunty K."/>
            <person name="Markovic C."/>
            <person name="Hall O."/>
            <person name="Minx P."/>
            <person name="Tomlinson C."/>
            <person name="Mitreva M."/>
            <person name="Hou S."/>
            <person name="Chen J."/>
            <person name="Wollam A."/>
            <person name="Pepin K.H."/>
            <person name="Johnson M."/>
            <person name="Bhonagiri V."/>
            <person name="Zhang X."/>
            <person name="Suruliraj S."/>
            <person name="Warren W."/>
            <person name="Chinwalla A."/>
            <person name="Mardis E.R."/>
            <person name="Wilson R.K."/>
        </authorList>
    </citation>
    <scope>NUCLEOTIDE SEQUENCE [LARGE SCALE GENOMIC DNA]</scope>
    <source>
        <strain evidence="1 2">ATCC 51873</strain>
    </source>
</reference>
<evidence type="ECO:0000313" key="2">
    <source>
        <dbReference type="Proteomes" id="UP000005959"/>
    </source>
</evidence>
<accession>G9Y763</accession>
<dbReference type="AlphaFoldDB" id="G9Y763"/>
<dbReference type="EMBL" id="AGCI01000059">
    <property type="protein sequence ID" value="EHM42072.1"/>
    <property type="molecule type" value="Genomic_DNA"/>
</dbReference>
<dbReference type="Proteomes" id="UP000005959">
    <property type="component" value="Unassembled WGS sequence"/>
</dbReference>
<comment type="caution">
    <text evidence="1">The sequence shown here is derived from an EMBL/GenBank/DDBJ whole genome shotgun (WGS) entry which is preliminary data.</text>
</comment>
<proteinExistence type="predicted"/>
<name>G9Y763_HAFAL</name>